<dbReference type="GO" id="GO:0006465">
    <property type="term" value="P:signal peptide processing"/>
    <property type="evidence" value="ECO:0007669"/>
    <property type="project" value="TreeGrafter"/>
</dbReference>
<evidence type="ECO:0000256" key="1">
    <source>
        <dbReference type="ARBA" id="ARBA00004141"/>
    </source>
</evidence>
<dbReference type="PANTHER" id="PTHR43731:SF14">
    <property type="entry name" value="PRESENILIN-ASSOCIATED RHOMBOID-LIKE PROTEIN, MITOCHONDRIAL"/>
    <property type="match status" value="1"/>
</dbReference>
<comment type="caution">
    <text evidence="7">The sequence shown here is derived from an EMBL/GenBank/DDBJ whole genome shotgun (WGS) entry which is preliminary data.</text>
</comment>
<dbReference type="Proteomes" id="UP001489004">
    <property type="component" value="Unassembled WGS sequence"/>
</dbReference>
<evidence type="ECO:0000256" key="4">
    <source>
        <dbReference type="ARBA" id="ARBA00022801"/>
    </source>
</evidence>
<accession>A0AAW1PXF8</accession>
<evidence type="ECO:0000256" key="6">
    <source>
        <dbReference type="ARBA" id="ARBA00023136"/>
    </source>
</evidence>
<evidence type="ECO:0000256" key="2">
    <source>
        <dbReference type="ARBA" id="ARBA00009045"/>
    </source>
</evidence>
<keyword evidence="8" id="KW-1185">Reference proteome</keyword>
<comment type="subcellular location">
    <subcellularLocation>
        <location evidence="1">Membrane</location>
        <topology evidence="1">Multi-pass membrane protein</topology>
    </subcellularLocation>
</comment>
<gene>
    <name evidence="7" type="ORF">WJX72_004806</name>
</gene>
<dbReference type="GO" id="GO:0016020">
    <property type="term" value="C:membrane"/>
    <property type="evidence" value="ECO:0007669"/>
    <property type="project" value="UniProtKB-SubCell"/>
</dbReference>
<evidence type="ECO:0000313" key="7">
    <source>
        <dbReference type="EMBL" id="KAK9812858.1"/>
    </source>
</evidence>
<dbReference type="GO" id="GO:0004252">
    <property type="term" value="F:serine-type endopeptidase activity"/>
    <property type="evidence" value="ECO:0007669"/>
    <property type="project" value="TreeGrafter"/>
</dbReference>
<keyword evidence="4" id="KW-0378">Hydrolase</keyword>
<protein>
    <recommendedName>
        <fullName evidence="9">Peptidase S54 rhomboid domain-containing protein</fullName>
    </recommendedName>
</protein>
<evidence type="ECO:0000256" key="3">
    <source>
        <dbReference type="ARBA" id="ARBA00022692"/>
    </source>
</evidence>
<dbReference type="Gene3D" id="1.20.1540.10">
    <property type="entry name" value="Rhomboid-like"/>
    <property type="match status" value="1"/>
</dbReference>
<dbReference type="InterPro" id="IPR050925">
    <property type="entry name" value="Rhomboid_protease_S54"/>
</dbReference>
<reference evidence="7 8" key="1">
    <citation type="journal article" date="2024" name="Nat. Commun.">
        <title>Phylogenomics reveals the evolutionary origins of lichenization in chlorophyte algae.</title>
        <authorList>
            <person name="Puginier C."/>
            <person name="Libourel C."/>
            <person name="Otte J."/>
            <person name="Skaloud P."/>
            <person name="Haon M."/>
            <person name="Grisel S."/>
            <person name="Petersen M."/>
            <person name="Berrin J.G."/>
            <person name="Delaux P.M."/>
            <person name="Dal Grande F."/>
            <person name="Keller J."/>
        </authorList>
    </citation>
    <scope>NUCLEOTIDE SEQUENCE [LARGE SCALE GENOMIC DNA]</scope>
    <source>
        <strain evidence="7 8">SAG 2043</strain>
    </source>
</reference>
<keyword evidence="5" id="KW-1133">Transmembrane helix</keyword>
<comment type="similarity">
    <text evidence="2">Belongs to the peptidase S54 family.</text>
</comment>
<dbReference type="PANTHER" id="PTHR43731">
    <property type="entry name" value="RHOMBOID PROTEASE"/>
    <property type="match status" value="1"/>
</dbReference>
<name>A0AAW1PXF8_9CHLO</name>
<keyword evidence="3" id="KW-0812">Transmembrane</keyword>
<dbReference type="SUPFAM" id="SSF144091">
    <property type="entry name" value="Rhomboid-like"/>
    <property type="match status" value="1"/>
</dbReference>
<dbReference type="AlphaFoldDB" id="A0AAW1PXF8"/>
<dbReference type="InterPro" id="IPR035952">
    <property type="entry name" value="Rhomboid-like_sf"/>
</dbReference>
<dbReference type="EMBL" id="JALJOR010000008">
    <property type="protein sequence ID" value="KAK9812858.1"/>
    <property type="molecule type" value="Genomic_DNA"/>
</dbReference>
<sequence>MLALRVVTGLAKQICKPSVAETLRNYRPAPPYRPGPTQLSFPAYQPPKHSFWKPVVFCFSASAAAFTGAAVLDEWERQKLRQQKGRWGVNLLAPLGTPPQHYSSWEVTLLKRLPEGVRIRAARLLAHWHSLSTSERVVYGIIAVNSAVFLAWQIPNPRWQAFMYRYFLQHLPPLGNNPITLLTTTFSHQSLVHFAVNMMVLRSFVALDVVGALRGWRFLDHYGHLGGAMFGLLYAKYGEQYIWGNRHKLLHLLGLK</sequence>
<evidence type="ECO:0008006" key="9">
    <source>
        <dbReference type="Google" id="ProtNLM"/>
    </source>
</evidence>
<evidence type="ECO:0000256" key="5">
    <source>
        <dbReference type="ARBA" id="ARBA00022989"/>
    </source>
</evidence>
<proteinExistence type="inferred from homology"/>
<organism evidence="7 8">
    <name type="scientific">[Myrmecia] bisecta</name>
    <dbReference type="NCBI Taxonomy" id="41462"/>
    <lineage>
        <taxon>Eukaryota</taxon>
        <taxon>Viridiplantae</taxon>
        <taxon>Chlorophyta</taxon>
        <taxon>core chlorophytes</taxon>
        <taxon>Trebouxiophyceae</taxon>
        <taxon>Trebouxiales</taxon>
        <taxon>Trebouxiaceae</taxon>
        <taxon>Myrmecia</taxon>
    </lineage>
</organism>
<evidence type="ECO:0000313" key="8">
    <source>
        <dbReference type="Proteomes" id="UP001489004"/>
    </source>
</evidence>
<keyword evidence="6" id="KW-0472">Membrane</keyword>